<keyword evidence="13 19" id="KW-0472">Membrane</keyword>
<feature type="transmembrane region" description="Helical" evidence="19">
    <location>
        <begin position="33"/>
        <end position="53"/>
    </location>
</feature>
<dbReference type="NCBIfam" id="TIGR00317">
    <property type="entry name" value="cobS"/>
    <property type="match status" value="1"/>
</dbReference>
<dbReference type="HAMAP" id="MF_00719">
    <property type="entry name" value="CobS"/>
    <property type="match status" value="1"/>
</dbReference>
<evidence type="ECO:0000256" key="13">
    <source>
        <dbReference type="ARBA" id="ARBA00023136"/>
    </source>
</evidence>
<keyword evidence="9 19" id="KW-0808">Transferase</keyword>
<evidence type="ECO:0000256" key="19">
    <source>
        <dbReference type="HAMAP-Rule" id="MF_00719"/>
    </source>
</evidence>
<keyword evidence="21" id="KW-1185">Reference proteome</keyword>
<evidence type="ECO:0000256" key="15">
    <source>
        <dbReference type="ARBA" id="ARBA00032605"/>
    </source>
</evidence>
<dbReference type="GO" id="GO:0051073">
    <property type="term" value="F:adenosylcobinamide-GDP ribazoletransferase activity"/>
    <property type="evidence" value="ECO:0007669"/>
    <property type="project" value="UniProtKB-UniRule"/>
</dbReference>
<evidence type="ECO:0000256" key="3">
    <source>
        <dbReference type="ARBA" id="ARBA00004663"/>
    </source>
</evidence>
<keyword evidence="10 19" id="KW-0812">Transmembrane</keyword>
<reference evidence="20" key="1">
    <citation type="submission" date="2020-07" db="EMBL/GenBank/DDBJ databases">
        <title>Vallitalea pronyensis genome.</title>
        <authorList>
            <person name="Postec A."/>
        </authorList>
    </citation>
    <scope>NUCLEOTIDE SEQUENCE</scope>
    <source>
        <strain evidence="20">FatNI3</strain>
    </source>
</reference>
<comment type="function">
    <text evidence="14 19">Joins adenosylcobinamide-GDP and alpha-ribazole to generate adenosylcobalamin (Ado-cobalamin). Also synthesizes adenosylcobalamin 5'-phosphate from adenosylcobinamide-GDP and alpha-ribazole 5'-phosphate.</text>
</comment>
<evidence type="ECO:0000256" key="12">
    <source>
        <dbReference type="ARBA" id="ARBA00022989"/>
    </source>
</evidence>
<dbReference type="PANTHER" id="PTHR34148:SF1">
    <property type="entry name" value="ADENOSYLCOBINAMIDE-GDP RIBAZOLETRANSFERASE"/>
    <property type="match status" value="1"/>
</dbReference>
<dbReference type="UniPathway" id="UPA00148">
    <property type="reaction ID" value="UER00238"/>
</dbReference>
<keyword evidence="11 19" id="KW-0460">Magnesium</keyword>
<proteinExistence type="inferred from homology"/>
<evidence type="ECO:0000256" key="14">
    <source>
        <dbReference type="ARBA" id="ARBA00025228"/>
    </source>
</evidence>
<accession>A0A8J8SJ51</accession>
<evidence type="ECO:0000256" key="8">
    <source>
        <dbReference type="ARBA" id="ARBA00022573"/>
    </source>
</evidence>
<keyword evidence="7 19" id="KW-1003">Cell membrane</keyword>
<evidence type="ECO:0000256" key="16">
    <source>
        <dbReference type="ARBA" id="ARBA00032853"/>
    </source>
</evidence>
<evidence type="ECO:0000256" key="11">
    <source>
        <dbReference type="ARBA" id="ARBA00022842"/>
    </source>
</evidence>
<keyword evidence="12 19" id="KW-1133">Transmembrane helix</keyword>
<comment type="pathway">
    <text evidence="3 19">Cofactor biosynthesis; adenosylcobalamin biosynthesis; adenosylcobalamin from cob(II)yrinate a,c-diamide: step 7/7.</text>
</comment>
<dbReference type="PANTHER" id="PTHR34148">
    <property type="entry name" value="ADENOSYLCOBINAMIDE-GDP RIBAZOLETRANSFERASE"/>
    <property type="match status" value="1"/>
</dbReference>
<dbReference type="EMBL" id="CP058649">
    <property type="protein sequence ID" value="QUI25124.1"/>
    <property type="molecule type" value="Genomic_DNA"/>
</dbReference>
<evidence type="ECO:0000256" key="5">
    <source>
        <dbReference type="ARBA" id="ARBA00013200"/>
    </source>
</evidence>
<dbReference type="AlphaFoldDB" id="A0A8J8SJ51"/>
<evidence type="ECO:0000313" key="21">
    <source>
        <dbReference type="Proteomes" id="UP000683246"/>
    </source>
</evidence>
<comment type="catalytic activity">
    <reaction evidence="18 19">
        <text>alpha-ribazole 5'-phosphate + adenosylcob(III)inamide-GDP = adenosylcob(III)alamin 5'-phosphate + GMP + H(+)</text>
        <dbReference type="Rhea" id="RHEA:23560"/>
        <dbReference type="ChEBI" id="CHEBI:15378"/>
        <dbReference type="ChEBI" id="CHEBI:57918"/>
        <dbReference type="ChEBI" id="CHEBI:58115"/>
        <dbReference type="ChEBI" id="CHEBI:60487"/>
        <dbReference type="ChEBI" id="CHEBI:60493"/>
        <dbReference type="EC" id="2.7.8.26"/>
    </reaction>
</comment>
<evidence type="ECO:0000256" key="18">
    <source>
        <dbReference type="ARBA" id="ARBA00049504"/>
    </source>
</evidence>
<dbReference type="KEGG" id="vpy:HZI73_23745"/>
<feature type="transmembrane region" description="Helical" evidence="19">
    <location>
        <begin position="132"/>
        <end position="154"/>
    </location>
</feature>
<dbReference type="GO" id="GO:0005886">
    <property type="term" value="C:plasma membrane"/>
    <property type="evidence" value="ECO:0007669"/>
    <property type="project" value="UniProtKB-SubCell"/>
</dbReference>
<feature type="transmembrane region" description="Helical" evidence="19">
    <location>
        <begin position="189"/>
        <end position="207"/>
    </location>
</feature>
<feature type="transmembrane region" description="Helical" evidence="19">
    <location>
        <begin position="105"/>
        <end position="126"/>
    </location>
</feature>
<dbReference type="InterPro" id="IPR003805">
    <property type="entry name" value="CobS"/>
</dbReference>
<evidence type="ECO:0000256" key="4">
    <source>
        <dbReference type="ARBA" id="ARBA00010561"/>
    </source>
</evidence>
<dbReference type="Proteomes" id="UP000683246">
    <property type="component" value="Chromosome"/>
</dbReference>
<comment type="similarity">
    <text evidence="4 19">Belongs to the CobS family.</text>
</comment>
<dbReference type="GO" id="GO:0008818">
    <property type="term" value="F:cobalamin 5'-phosphate synthase activity"/>
    <property type="evidence" value="ECO:0007669"/>
    <property type="project" value="UniProtKB-UniRule"/>
</dbReference>
<comment type="catalytic activity">
    <reaction evidence="17 19">
        <text>alpha-ribazole + adenosylcob(III)inamide-GDP = adenosylcob(III)alamin + GMP + H(+)</text>
        <dbReference type="Rhea" id="RHEA:16049"/>
        <dbReference type="ChEBI" id="CHEBI:10329"/>
        <dbReference type="ChEBI" id="CHEBI:15378"/>
        <dbReference type="ChEBI" id="CHEBI:18408"/>
        <dbReference type="ChEBI" id="CHEBI:58115"/>
        <dbReference type="ChEBI" id="CHEBI:60487"/>
        <dbReference type="EC" id="2.7.8.26"/>
    </reaction>
</comment>
<protein>
    <recommendedName>
        <fullName evidence="6 19">Adenosylcobinamide-GDP ribazoletransferase</fullName>
        <ecNumber evidence="5 19">2.7.8.26</ecNumber>
    </recommendedName>
    <alternativeName>
        <fullName evidence="16 19">Cobalamin synthase</fullName>
    </alternativeName>
    <alternativeName>
        <fullName evidence="15 19">Cobalamin-5'-phosphate synthase</fullName>
    </alternativeName>
</protein>
<comment type="subcellular location">
    <subcellularLocation>
        <location evidence="2 19">Cell membrane</location>
        <topology evidence="2 19">Multi-pass membrane protein</topology>
    </subcellularLocation>
</comment>
<comment type="cofactor">
    <cofactor evidence="1 19">
        <name>Mg(2+)</name>
        <dbReference type="ChEBI" id="CHEBI:18420"/>
    </cofactor>
</comment>
<dbReference type="EC" id="2.7.8.26" evidence="5 19"/>
<evidence type="ECO:0000256" key="1">
    <source>
        <dbReference type="ARBA" id="ARBA00001946"/>
    </source>
</evidence>
<evidence type="ECO:0000313" key="20">
    <source>
        <dbReference type="EMBL" id="QUI25124.1"/>
    </source>
</evidence>
<feature type="transmembrane region" description="Helical" evidence="19">
    <location>
        <begin position="59"/>
        <end position="84"/>
    </location>
</feature>
<dbReference type="Pfam" id="PF02654">
    <property type="entry name" value="CobS"/>
    <property type="match status" value="1"/>
</dbReference>
<evidence type="ECO:0000256" key="10">
    <source>
        <dbReference type="ARBA" id="ARBA00022692"/>
    </source>
</evidence>
<organism evidence="20 21">
    <name type="scientific">Vallitalea pronyensis</name>
    <dbReference type="NCBI Taxonomy" id="1348613"/>
    <lineage>
        <taxon>Bacteria</taxon>
        <taxon>Bacillati</taxon>
        <taxon>Bacillota</taxon>
        <taxon>Clostridia</taxon>
        <taxon>Lachnospirales</taxon>
        <taxon>Vallitaleaceae</taxon>
        <taxon>Vallitalea</taxon>
    </lineage>
</organism>
<dbReference type="RefSeq" id="WP_212695824.1">
    <property type="nucleotide sequence ID" value="NZ_CP058649.1"/>
</dbReference>
<sequence length="245" mass="27076">MKGFILMLTFMTRFPVNYYFEFNRSDFIKGIKYMPIIGLIVGACLYPITFINGKVDPSVFAILVLMVYLMITGGLHLDGLADVSDGLLSCRDKERMFEIMKDSRIGAFGVIALIFYFISMTVLLGLSEATTILLFPLVGRSIAMMVCSVSKYARLAGLGKDVVDETTYRHGIGAALFVILMIIGLKQYILLGGFVITSIIVGCLVRSIHKKLDGITGDVVGMTIESSQVIFLLSTYLLNQLMMVQ</sequence>
<keyword evidence="8 19" id="KW-0169">Cobalamin biosynthesis</keyword>
<evidence type="ECO:0000256" key="6">
    <source>
        <dbReference type="ARBA" id="ARBA00015850"/>
    </source>
</evidence>
<evidence type="ECO:0000256" key="17">
    <source>
        <dbReference type="ARBA" id="ARBA00048623"/>
    </source>
</evidence>
<gene>
    <name evidence="19 20" type="primary">cobS</name>
    <name evidence="20" type="ORF">HZI73_23745</name>
</gene>
<evidence type="ECO:0000256" key="7">
    <source>
        <dbReference type="ARBA" id="ARBA00022475"/>
    </source>
</evidence>
<evidence type="ECO:0000256" key="2">
    <source>
        <dbReference type="ARBA" id="ARBA00004651"/>
    </source>
</evidence>
<dbReference type="GO" id="GO:0009236">
    <property type="term" value="P:cobalamin biosynthetic process"/>
    <property type="evidence" value="ECO:0007669"/>
    <property type="project" value="UniProtKB-UniRule"/>
</dbReference>
<evidence type="ECO:0000256" key="9">
    <source>
        <dbReference type="ARBA" id="ARBA00022679"/>
    </source>
</evidence>
<name>A0A8J8SJ51_9FIRM</name>